<evidence type="ECO:0000313" key="2">
    <source>
        <dbReference type="EMBL" id="KAA8491394.1"/>
    </source>
</evidence>
<keyword evidence="3" id="KW-1185">Reference proteome</keyword>
<feature type="compositionally biased region" description="Low complexity" evidence="1">
    <location>
        <begin position="86"/>
        <end position="107"/>
    </location>
</feature>
<reference evidence="3" key="1">
    <citation type="journal article" date="2019" name="Nat. Commun.">
        <title>Expansion of phycobilisome linker gene families in mesophilic red algae.</title>
        <authorList>
            <person name="Lee J."/>
            <person name="Kim D."/>
            <person name="Bhattacharya D."/>
            <person name="Yoon H.S."/>
        </authorList>
    </citation>
    <scope>NUCLEOTIDE SEQUENCE [LARGE SCALE GENOMIC DNA]</scope>
    <source>
        <strain evidence="3">CCMP 1328</strain>
    </source>
</reference>
<dbReference type="Proteomes" id="UP000324585">
    <property type="component" value="Unassembled WGS sequence"/>
</dbReference>
<comment type="caution">
    <text evidence="2">The sequence shown here is derived from an EMBL/GenBank/DDBJ whole genome shotgun (WGS) entry which is preliminary data.</text>
</comment>
<protein>
    <submittedName>
        <fullName evidence="2">Uncharacterized protein</fullName>
    </submittedName>
</protein>
<dbReference type="AlphaFoldDB" id="A0A5J4YL31"/>
<evidence type="ECO:0000313" key="3">
    <source>
        <dbReference type="Proteomes" id="UP000324585"/>
    </source>
</evidence>
<feature type="region of interest" description="Disordered" evidence="1">
    <location>
        <begin position="86"/>
        <end position="111"/>
    </location>
</feature>
<proteinExistence type="predicted"/>
<organism evidence="2 3">
    <name type="scientific">Porphyridium purpureum</name>
    <name type="common">Red alga</name>
    <name type="synonym">Porphyridium cruentum</name>
    <dbReference type="NCBI Taxonomy" id="35688"/>
    <lineage>
        <taxon>Eukaryota</taxon>
        <taxon>Rhodophyta</taxon>
        <taxon>Bangiophyceae</taxon>
        <taxon>Porphyridiales</taxon>
        <taxon>Porphyridiaceae</taxon>
        <taxon>Porphyridium</taxon>
    </lineage>
</organism>
<evidence type="ECO:0000256" key="1">
    <source>
        <dbReference type="SAM" id="MobiDB-lite"/>
    </source>
</evidence>
<sequence length="122" mass="13427">MERVPGNTGEEDVRQVRVVDRLTDENTVKNRRTAYEHEHVVQVSAYVFNEQQPDHALEQLGGFFGPQEELAFWLLPSYARSPSAVSSAPALQKCGSDTSSSLDGSESGAEKSVRVSAQLTFI</sequence>
<accession>A0A5J4YL31</accession>
<dbReference type="EMBL" id="VRMN01000014">
    <property type="protein sequence ID" value="KAA8491394.1"/>
    <property type="molecule type" value="Genomic_DNA"/>
</dbReference>
<name>A0A5J4YL31_PORPP</name>
<gene>
    <name evidence="2" type="ORF">FVE85_7815</name>
</gene>